<feature type="non-terminal residue" evidence="3">
    <location>
        <position position="1"/>
    </location>
</feature>
<dbReference type="Proteomes" id="UP001634394">
    <property type="component" value="Unassembled WGS sequence"/>
</dbReference>
<dbReference type="AlphaFoldDB" id="A0ABD3X5S3"/>
<evidence type="ECO:0000256" key="1">
    <source>
        <dbReference type="SAM" id="MobiDB-lite"/>
    </source>
</evidence>
<accession>A0ABD3X5S3</accession>
<feature type="compositionally biased region" description="Polar residues" evidence="1">
    <location>
        <begin position="99"/>
        <end position="122"/>
    </location>
</feature>
<evidence type="ECO:0000256" key="2">
    <source>
        <dbReference type="SAM" id="SignalP"/>
    </source>
</evidence>
<feature type="compositionally biased region" description="Polar residues" evidence="1">
    <location>
        <begin position="75"/>
        <end position="91"/>
    </location>
</feature>
<protein>
    <submittedName>
        <fullName evidence="3">Uncharacterized protein</fullName>
    </submittedName>
</protein>
<dbReference type="EMBL" id="JBJQND010000003">
    <property type="protein sequence ID" value="KAL3881597.1"/>
    <property type="molecule type" value="Genomic_DNA"/>
</dbReference>
<gene>
    <name evidence="3" type="ORF">ACJMK2_028015</name>
</gene>
<evidence type="ECO:0000313" key="4">
    <source>
        <dbReference type="Proteomes" id="UP001634394"/>
    </source>
</evidence>
<name>A0ABD3X5S3_SINWO</name>
<reference evidence="3 4" key="1">
    <citation type="submission" date="2024-11" db="EMBL/GenBank/DDBJ databases">
        <title>Chromosome-level genome assembly of the freshwater bivalve Anodonta woodiana.</title>
        <authorList>
            <person name="Chen X."/>
        </authorList>
    </citation>
    <scope>NUCLEOTIDE SEQUENCE [LARGE SCALE GENOMIC DNA]</scope>
    <source>
        <strain evidence="3">MN2024</strain>
        <tissue evidence="3">Gills</tissue>
    </source>
</reference>
<keyword evidence="4" id="KW-1185">Reference proteome</keyword>
<proteinExistence type="predicted"/>
<organism evidence="3 4">
    <name type="scientific">Sinanodonta woodiana</name>
    <name type="common">Chinese pond mussel</name>
    <name type="synonym">Anodonta woodiana</name>
    <dbReference type="NCBI Taxonomy" id="1069815"/>
    <lineage>
        <taxon>Eukaryota</taxon>
        <taxon>Metazoa</taxon>
        <taxon>Spiralia</taxon>
        <taxon>Lophotrochozoa</taxon>
        <taxon>Mollusca</taxon>
        <taxon>Bivalvia</taxon>
        <taxon>Autobranchia</taxon>
        <taxon>Heteroconchia</taxon>
        <taxon>Palaeoheterodonta</taxon>
        <taxon>Unionida</taxon>
        <taxon>Unionoidea</taxon>
        <taxon>Unionidae</taxon>
        <taxon>Unioninae</taxon>
        <taxon>Sinanodonta</taxon>
    </lineage>
</organism>
<feature type="signal peptide" evidence="2">
    <location>
        <begin position="1"/>
        <end position="23"/>
    </location>
</feature>
<feature type="region of interest" description="Disordered" evidence="1">
    <location>
        <begin position="60"/>
        <end position="128"/>
    </location>
</feature>
<keyword evidence="2" id="KW-0732">Signal</keyword>
<comment type="caution">
    <text evidence="3">The sequence shown here is derived from an EMBL/GenBank/DDBJ whole genome shotgun (WGS) entry which is preliminary data.</text>
</comment>
<sequence length="128" mass="14029">VIKLLAPVWVMLFVFSPTPPVMVENDDLIPALSDDGTSAFSSTADEHYRQLYHPAENYQSLNGSMFPAPLPSTPRSPSSGQVKINKSTTSLDPIKEETSINNTPPQEDTQSSSGNIQETSNIRGKFYI</sequence>
<feature type="chain" id="PRO_5044748235" evidence="2">
    <location>
        <begin position="24"/>
        <end position="128"/>
    </location>
</feature>
<evidence type="ECO:0000313" key="3">
    <source>
        <dbReference type="EMBL" id="KAL3881597.1"/>
    </source>
</evidence>